<feature type="compositionally biased region" description="Low complexity" evidence="1">
    <location>
        <begin position="145"/>
        <end position="170"/>
    </location>
</feature>
<protein>
    <submittedName>
        <fullName evidence="2">Sex combs reduced</fullName>
    </submittedName>
</protein>
<evidence type="ECO:0000256" key="1">
    <source>
        <dbReference type="SAM" id="MobiDB-lite"/>
    </source>
</evidence>
<gene>
    <name evidence="2" type="ORF">FKW44_005189</name>
</gene>
<feature type="compositionally biased region" description="Polar residues" evidence="1">
    <location>
        <begin position="40"/>
        <end position="53"/>
    </location>
</feature>
<proteinExistence type="predicted"/>
<accession>A0A7T8KBM1</accession>
<dbReference type="AlphaFoldDB" id="A0A7T8KBM1"/>
<dbReference type="OrthoDB" id="6159439at2759"/>
<feature type="compositionally biased region" description="Low complexity" evidence="1">
    <location>
        <begin position="91"/>
        <end position="101"/>
    </location>
</feature>
<reference evidence="3" key="1">
    <citation type="submission" date="2021-01" db="EMBL/GenBank/DDBJ databases">
        <title>Caligus Genome Assembly.</title>
        <authorList>
            <person name="Gallardo-Escarate C."/>
        </authorList>
    </citation>
    <scope>NUCLEOTIDE SEQUENCE [LARGE SCALE GENOMIC DNA]</scope>
</reference>
<dbReference type="EMBL" id="CP045892">
    <property type="protein sequence ID" value="QQP52900.1"/>
    <property type="molecule type" value="Genomic_DNA"/>
</dbReference>
<evidence type="ECO:0000313" key="3">
    <source>
        <dbReference type="Proteomes" id="UP000595437"/>
    </source>
</evidence>
<evidence type="ECO:0000313" key="2">
    <source>
        <dbReference type="EMBL" id="QQP52900.1"/>
    </source>
</evidence>
<dbReference type="Proteomes" id="UP000595437">
    <property type="component" value="Chromosome 3"/>
</dbReference>
<feature type="region of interest" description="Disordered" evidence="1">
    <location>
        <begin position="113"/>
        <end position="195"/>
    </location>
</feature>
<name>A0A7T8KBM1_CALRO</name>
<feature type="compositionally biased region" description="Basic and acidic residues" evidence="1">
    <location>
        <begin position="185"/>
        <end position="195"/>
    </location>
</feature>
<keyword evidence="3" id="KW-1185">Reference proteome</keyword>
<feature type="compositionally biased region" description="Polar residues" evidence="1">
    <location>
        <begin position="117"/>
        <end position="127"/>
    </location>
</feature>
<sequence length="195" mass="19834">MSSYQFVNTLAQCYAEQQQQQQQQQSGTQAGPQVPPQAPLPNNQDYYNMNYPSCYSPGLNSQGGGQYGGYGHLGGMMGAAGNNGDYSGRGSPSNNSSSNAVAAVTAVAQQLAAGKYSDSNVGSPQDLSTTSPPGGGGGEPKTPESHPTTSPLTSPSPTSPSASGGSAVKAKSNRGLGKQSATHLPMDEKGTSWSK</sequence>
<feature type="compositionally biased region" description="Gly residues" evidence="1">
    <location>
        <begin position="61"/>
        <end position="78"/>
    </location>
</feature>
<feature type="region of interest" description="Disordered" evidence="1">
    <location>
        <begin position="15"/>
        <end position="101"/>
    </location>
</feature>
<organism evidence="2 3">
    <name type="scientific">Caligus rogercresseyi</name>
    <name type="common">Sea louse</name>
    <dbReference type="NCBI Taxonomy" id="217165"/>
    <lineage>
        <taxon>Eukaryota</taxon>
        <taxon>Metazoa</taxon>
        <taxon>Ecdysozoa</taxon>
        <taxon>Arthropoda</taxon>
        <taxon>Crustacea</taxon>
        <taxon>Multicrustacea</taxon>
        <taxon>Hexanauplia</taxon>
        <taxon>Copepoda</taxon>
        <taxon>Siphonostomatoida</taxon>
        <taxon>Caligidae</taxon>
        <taxon>Caligus</taxon>
    </lineage>
</organism>